<dbReference type="InterPro" id="IPR036397">
    <property type="entry name" value="RNaseH_sf"/>
</dbReference>
<reference evidence="2" key="1">
    <citation type="submission" date="2021-03" db="EMBL/GenBank/DDBJ databases">
        <authorList>
            <person name="Li Z."/>
            <person name="Yang C."/>
        </authorList>
    </citation>
    <scope>NUCLEOTIDE SEQUENCE</scope>
    <source>
        <strain evidence="2">Dzin_1.0</strain>
        <tissue evidence="2">Leaf</tissue>
    </source>
</reference>
<gene>
    <name evidence="2" type="ORF">J5N97_013834</name>
</gene>
<accession>A0A9D5HJ02</accession>
<dbReference type="Pfam" id="PF17921">
    <property type="entry name" value="Integrase_H2C2"/>
    <property type="match status" value="1"/>
</dbReference>
<organism evidence="2 3">
    <name type="scientific">Dioscorea zingiberensis</name>
    <dbReference type="NCBI Taxonomy" id="325984"/>
    <lineage>
        <taxon>Eukaryota</taxon>
        <taxon>Viridiplantae</taxon>
        <taxon>Streptophyta</taxon>
        <taxon>Embryophyta</taxon>
        <taxon>Tracheophyta</taxon>
        <taxon>Spermatophyta</taxon>
        <taxon>Magnoliopsida</taxon>
        <taxon>Liliopsida</taxon>
        <taxon>Dioscoreales</taxon>
        <taxon>Dioscoreaceae</taxon>
        <taxon>Dioscorea</taxon>
    </lineage>
</organism>
<dbReference type="PROSITE" id="PS50994">
    <property type="entry name" value="INTEGRASE"/>
    <property type="match status" value="1"/>
</dbReference>
<dbReference type="Gene3D" id="3.30.420.10">
    <property type="entry name" value="Ribonuclease H-like superfamily/Ribonuclease H"/>
    <property type="match status" value="1"/>
</dbReference>
<dbReference type="Proteomes" id="UP001085076">
    <property type="component" value="Miscellaneous, Linkage group lg03"/>
</dbReference>
<sequence>MPEEDWRQPFIEYLKYDKLPEDKSKSLQIKRRALRFTLINDILYRRSYDQLLLRCLSPEEIQEVMHDVHSGICGAHQSGPKMRLKIKRLGYYWPTMVGDCINYARRCHLCQIHGDFIHQHPNPLHPTVSSWPFEIWGTDVVGPIEPPSSLGHRFILAATDYFSRWAEAIPLREVKTENVIKFFRENILYRFGTPRRIISDNGPAFRSFKVGRFTQHHKIDWRYTSIYNARANGLAEAFNKTLSKLLKKAVSKNKKDWHERLPEML</sequence>
<dbReference type="Pfam" id="PF00665">
    <property type="entry name" value="rve"/>
    <property type="match status" value="1"/>
</dbReference>
<dbReference type="InterPro" id="IPR001584">
    <property type="entry name" value="Integrase_cat-core"/>
</dbReference>
<evidence type="ECO:0000259" key="1">
    <source>
        <dbReference type="PROSITE" id="PS50994"/>
    </source>
</evidence>
<protein>
    <recommendedName>
        <fullName evidence="1">Integrase catalytic domain-containing protein</fullName>
    </recommendedName>
</protein>
<comment type="caution">
    <text evidence="2">The sequence shown here is derived from an EMBL/GenBank/DDBJ whole genome shotgun (WGS) entry which is preliminary data.</text>
</comment>
<dbReference type="GO" id="GO:0003676">
    <property type="term" value="F:nucleic acid binding"/>
    <property type="evidence" value="ECO:0007669"/>
    <property type="project" value="InterPro"/>
</dbReference>
<dbReference type="PANTHER" id="PTHR37984:SF5">
    <property type="entry name" value="PROTEIN NYNRIN-LIKE"/>
    <property type="match status" value="1"/>
</dbReference>
<dbReference type="InterPro" id="IPR012337">
    <property type="entry name" value="RNaseH-like_sf"/>
</dbReference>
<dbReference type="SUPFAM" id="SSF53098">
    <property type="entry name" value="Ribonuclease H-like"/>
    <property type="match status" value="1"/>
</dbReference>
<feature type="domain" description="Integrase catalytic" evidence="1">
    <location>
        <begin position="128"/>
        <end position="265"/>
    </location>
</feature>
<reference evidence="2" key="2">
    <citation type="journal article" date="2022" name="Hortic Res">
        <title>The genome of Dioscorea zingiberensis sheds light on the biosynthesis, origin and evolution of the medicinally important diosgenin saponins.</title>
        <authorList>
            <person name="Li Y."/>
            <person name="Tan C."/>
            <person name="Li Z."/>
            <person name="Guo J."/>
            <person name="Li S."/>
            <person name="Chen X."/>
            <person name="Wang C."/>
            <person name="Dai X."/>
            <person name="Yang H."/>
            <person name="Song W."/>
            <person name="Hou L."/>
            <person name="Xu J."/>
            <person name="Tong Z."/>
            <person name="Xu A."/>
            <person name="Yuan X."/>
            <person name="Wang W."/>
            <person name="Yang Q."/>
            <person name="Chen L."/>
            <person name="Sun Z."/>
            <person name="Wang K."/>
            <person name="Pan B."/>
            <person name="Chen J."/>
            <person name="Bao Y."/>
            <person name="Liu F."/>
            <person name="Qi X."/>
            <person name="Gang D.R."/>
            <person name="Wen J."/>
            <person name="Li J."/>
        </authorList>
    </citation>
    <scope>NUCLEOTIDE SEQUENCE</scope>
    <source>
        <strain evidence="2">Dzin_1.0</strain>
    </source>
</reference>
<name>A0A9D5HJ02_9LILI</name>
<dbReference type="InterPro" id="IPR041588">
    <property type="entry name" value="Integrase_H2C2"/>
</dbReference>
<evidence type="ECO:0000313" key="3">
    <source>
        <dbReference type="Proteomes" id="UP001085076"/>
    </source>
</evidence>
<dbReference type="EMBL" id="JAGGNH010000003">
    <property type="protein sequence ID" value="KAJ0978360.1"/>
    <property type="molecule type" value="Genomic_DNA"/>
</dbReference>
<dbReference type="GO" id="GO:0015074">
    <property type="term" value="P:DNA integration"/>
    <property type="evidence" value="ECO:0007669"/>
    <property type="project" value="InterPro"/>
</dbReference>
<evidence type="ECO:0000313" key="2">
    <source>
        <dbReference type="EMBL" id="KAJ0978360.1"/>
    </source>
</evidence>
<dbReference type="AlphaFoldDB" id="A0A9D5HJ02"/>
<keyword evidence="3" id="KW-1185">Reference proteome</keyword>
<proteinExistence type="predicted"/>
<dbReference type="InterPro" id="IPR050951">
    <property type="entry name" value="Retrovirus_Pol_polyprotein"/>
</dbReference>
<dbReference type="PANTHER" id="PTHR37984">
    <property type="entry name" value="PROTEIN CBG26694"/>
    <property type="match status" value="1"/>
</dbReference>
<dbReference type="OrthoDB" id="1936645at2759"/>
<dbReference type="Gene3D" id="1.10.340.70">
    <property type="match status" value="1"/>
</dbReference>